<reference evidence="4" key="1">
    <citation type="submission" date="2021-11" db="EMBL/GenBank/DDBJ databases">
        <authorList>
            <person name="Qingchun L."/>
            <person name="Dong Z."/>
            <person name="Zongwei Q."/>
            <person name="Jia Z."/>
            <person name="Duotao L."/>
        </authorList>
    </citation>
    <scope>NUCLEOTIDE SEQUENCE</scope>
    <source>
        <strain evidence="4">WLY-B-L2</strain>
    </source>
</reference>
<keyword evidence="2" id="KW-0808">Transferase</keyword>
<dbReference type="PANTHER" id="PTHR44942">
    <property type="entry name" value="METHYLTRANSF_11 DOMAIN-CONTAINING PROTEIN"/>
    <property type="match status" value="1"/>
</dbReference>
<proteinExistence type="predicted"/>
<name>A0ABS8N5R0_9CLOT</name>
<dbReference type="PANTHER" id="PTHR44942:SF4">
    <property type="entry name" value="METHYLTRANSFERASE TYPE 11 DOMAIN-CONTAINING PROTEIN"/>
    <property type="match status" value="1"/>
</dbReference>
<gene>
    <name evidence="4" type="ORF">LN736_09610</name>
</gene>
<dbReference type="SUPFAM" id="SSF53335">
    <property type="entry name" value="S-adenosyl-L-methionine-dependent methyltransferases"/>
    <property type="match status" value="1"/>
</dbReference>
<dbReference type="CDD" id="cd02440">
    <property type="entry name" value="AdoMet_MTases"/>
    <property type="match status" value="1"/>
</dbReference>
<dbReference type="RefSeq" id="WP_229981454.1">
    <property type="nucleotide sequence ID" value="NZ_JAJJPB010000010.1"/>
</dbReference>
<dbReference type="InterPro" id="IPR025714">
    <property type="entry name" value="Methyltranfer_dom"/>
</dbReference>
<organism evidence="4 5">
    <name type="scientific">Clostridium aromativorans</name>
    <dbReference type="NCBI Taxonomy" id="2836848"/>
    <lineage>
        <taxon>Bacteria</taxon>
        <taxon>Bacillati</taxon>
        <taxon>Bacillota</taxon>
        <taxon>Clostridia</taxon>
        <taxon>Eubacteriales</taxon>
        <taxon>Clostridiaceae</taxon>
        <taxon>Clostridium</taxon>
    </lineage>
</organism>
<dbReference type="InterPro" id="IPR051052">
    <property type="entry name" value="Diverse_substrate_MTase"/>
</dbReference>
<sequence>MDIENFSDLWSDSKKSYNMEEKFWDERADEFNEKDMEEKENEEFFSILEFIEAGKNKKFNTVLDIGCGTGFYSKRFSEISRSVTAVDISESMLKYAEENSGTKYNNVSFVKKAWSELNLDEFGWRKKFDMVFASMTPAIDSYKDLIKMMDCGTNLYFLSGFVEKKDSLKSGLSEVILGCHDDGFYKNKIYSAFNILWNMGYYPKISYVDSDWTESRPAGKCYKKYLLYFERKKSLTKKDKVSIKEYIEAMSVNGMVEEKVTSKVAWLCWKK</sequence>
<evidence type="ECO:0000259" key="3">
    <source>
        <dbReference type="Pfam" id="PF13847"/>
    </source>
</evidence>
<dbReference type="GO" id="GO:0008168">
    <property type="term" value="F:methyltransferase activity"/>
    <property type="evidence" value="ECO:0007669"/>
    <property type="project" value="UniProtKB-KW"/>
</dbReference>
<dbReference type="Proteomes" id="UP001165422">
    <property type="component" value="Unassembled WGS sequence"/>
</dbReference>
<evidence type="ECO:0000313" key="5">
    <source>
        <dbReference type="Proteomes" id="UP001165422"/>
    </source>
</evidence>
<dbReference type="Gene3D" id="3.40.50.150">
    <property type="entry name" value="Vaccinia Virus protein VP39"/>
    <property type="match status" value="1"/>
</dbReference>
<comment type="caution">
    <text evidence="4">The sequence shown here is derived from an EMBL/GenBank/DDBJ whole genome shotgun (WGS) entry which is preliminary data.</text>
</comment>
<dbReference type="EMBL" id="JAJJPB010000010">
    <property type="protein sequence ID" value="MCC9295110.1"/>
    <property type="molecule type" value="Genomic_DNA"/>
</dbReference>
<feature type="domain" description="Methyltransferase" evidence="3">
    <location>
        <begin position="60"/>
        <end position="137"/>
    </location>
</feature>
<dbReference type="GO" id="GO:0032259">
    <property type="term" value="P:methylation"/>
    <property type="evidence" value="ECO:0007669"/>
    <property type="project" value="UniProtKB-KW"/>
</dbReference>
<dbReference type="Pfam" id="PF13847">
    <property type="entry name" value="Methyltransf_31"/>
    <property type="match status" value="1"/>
</dbReference>
<dbReference type="InterPro" id="IPR029063">
    <property type="entry name" value="SAM-dependent_MTases_sf"/>
</dbReference>
<keyword evidence="5" id="KW-1185">Reference proteome</keyword>
<evidence type="ECO:0000313" key="4">
    <source>
        <dbReference type="EMBL" id="MCC9295110.1"/>
    </source>
</evidence>
<evidence type="ECO:0000256" key="1">
    <source>
        <dbReference type="ARBA" id="ARBA00022603"/>
    </source>
</evidence>
<evidence type="ECO:0000256" key="2">
    <source>
        <dbReference type="ARBA" id="ARBA00022679"/>
    </source>
</evidence>
<protein>
    <submittedName>
        <fullName evidence="4">Methyltransferase domain-containing protein</fullName>
    </submittedName>
</protein>
<keyword evidence="1 4" id="KW-0489">Methyltransferase</keyword>
<accession>A0ABS8N5R0</accession>